<keyword evidence="2 4" id="KW-0472">Membrane</keyword>
<evidence type="ECO:0000256" key="2">
    <source>
        <dbReference type="ARBA" id="ARBA00023136"/>
    </source>
</evidence>
<evidence type="ECO:0000256" key="4">
    <source>
        <dbReference type="SAM" id="Phobius"/>
    </source>
</evidence>
<sequence>MENASQQSNRLHPLIATAAGAVIVVSMVGVAAMTGLLPPAHGSAGAPAAAPAALAPTGPTAAVAAQPATPASPRPRIYRVSHPGLTAARHSSTPDYNPEPHHYPERQQRGAASQDVGTVEAITPITQPGQGTGLGAVGGAVAGGLLGHQIGGGNGRIVATVLGALGGGVAGNMVEQRVRADTEYQVRVRMEDGSSRVVTYHQQPDVGVGQRVRVGNGTLLGSV</sequence>
<evidence type="ECO:0000313" key="7">
    <source>
        <dbReference type="Proteomes" id="UP000701702"/>
    </source>
</evidence>
<evidence type="ECO:0000256" key="3">
    <source>
        <dbReference type="SAM" id="MobiDB-lite"/>
    </source>
</evidence>
<evidence type="ECO:0000313" key="6">
    <source>
        <dbReference type="EMBL" id="CAG9187527.1"/>
    </source>
</evidence>
<keyword evidence="4" id="KW-1133">Transmembrane helix</keyword>
<organism evidence="6 7">
    <name type="scientific">Cupriavidus pinatubonensis</name>
    <dbReference type="NCBI Taxonomy" id="248026"/>
    <lineage>
        <taxon>Bacteria</taxon>
        <taxon>Pseudomonadati</taxon>
        <taxon>Pseudomonadota</taxon>
        <taxon>Betaproteobacteria</taxon>
        <taxon>Burkholderiales</taxon>
        <taxon>Burkholderiaceae</taxon>
        <taxon>Cupriavidus</taxon>
    </lineage>
</organism>
<protein>
    <recommendedName>
        <fullName evidence="5">Glycine zipper 2TM domain-containing protein</fullName>
    </recommendedName>
</protein>
<name>A0ABM8Y433_9BURK</name>
<feature type="region of interest" description="Disordered" evidence="3">
    <location>
        <begin position="86"/>
        <end position="115"/>
    </location>
</feature>
<accession>A0ABM8Y433</accession>
<comment type="subcellular location">
    <subcellularLocation>
        <location evidence="1">Membrane</location>
    </subcellularLocation>
</comment>
<dbReference type="InterPro" id="IPR051407">
    <property type="entry name" value="Bact_OM_lipoprot/Surf_antigen"/>
</dbReference>
<dbReference type="Proteomes" id="UP000701702">
    <property type="component" value="Unassembled WGS sequence"/>
</dbReference>
<feature type="domain" description="Glycine zipper 2TM" evidence="5">
    <location>
        <begin position="134"/>
        <end position="174"/>
    </location>
</feature>
<feature type="compositionally biased region" description="Basic and acidic residues" evidence="3">
    <location>
        <begin position="98"/>
        <end position="108"/>
    </location>
</feature>
<dbReference type="EMBL" id="CAJZAF010000077">
    <property type="protein sequence ID" value="CAG9187527.1"/>
    <property type="molecule type" value="Genomic_DNA"/>
</dbReference>
<proteinExistence type="predicted"/>
<gene>
    <name evidence="6" type="ORF">LMG23994_06972</name>
</gene>
<keyword evidence="7" id="KW-1185">Reference proteome</keyword>
<reference evidence="6 7" key="1">
    <citation type="submission" date="2021-08" db="EMBL/GenBank/DDBJ databases">
        <authorList>
            <person name="Peeters C."/>
        </authorList>
    </citation>
    <scope>NUCLEOTIDE SEQUENCE [LARGE SCALE GENOMIC DNA]</scope>
    <source>
        <strain evidence="6 7">LMG 23994</strain>
    </source>
</reference>
<evidence type="ECO:0000256" key="1">
    <source>
        <dbReference type="ARBA" id="ARBA00004370"/>
    </source>
</evidence>
<evidence type="ECO:0000259" key="5">
    <source>
        <dbReference type="Pfam" id="PF05433"/>
    </source>
</evidence>
<keyword evidence="4" id="KW-0812">Transmembrane</keyword>
<comment type="caution">
    <text evidence="6">The sequence shown here is derived from an EMBL/GenBank/DDBJ whole genome shotgun (WGS) entry which is preliminary data.</text>
</comment>
<dbReference type="PANTHER" id="PTHR35603">
    <property type="match status" value="1"/>
</dbReference>
<dbReference type="InterPro" id="IPR008816">
    <property type="entry name" value="Gly_zipper_2TM_dom"/>
</dbReference>
<feature type="transmembrane region" description="Helical" evidence="4">
    <location>
        <begin position="12"/>
        <end position="37"/>
    </location>
</feature>
<dbReference type="PANTHER" id="PTHR35603:SF2">
    <property type="entry name" value="OUTER MEMBRANE LIPOPROTEIN"/>
    <property type="match status" value="1"/>
</dbReference>
<dbReference type="Pfam" id="PF05433">
    <property type="entry name" value="Rick_17kDa_Anti"/>
    <property type="match status" value="1"/>
</dbReference>